<organism evidence="2 3">
    <name type="scientific">Halopseudomonas yangmingensis</name>
    <dbReference type="NCBI Taxonomy" id="1720063"/>
    <lineage>
        <taxon>Bacteria</taxon>
        <taxon>Pseudomonadati</taxon>
        <taxon>Pseudomonadota</taxon>
        <taxon>Gammaproteobacteria</taxon>
        <taxon>Pseudomonadales</taxon>
        <taxon>Pseudomonadaceae</taxon>
        <taxon>Halopseudomonas</taxon>
    </lineage>
</organism>
<keyword evidence="1" id="KW-0812">Transmembrane</keyword>
<name>A0A1I4UMQ7_9GAMM</name>
<evidence type="ECO:0000313" key="3">
    <source>
        <dbReference type="Proteomes" id="UP000243629"/>
    </source>
</evidence>
<keyword evidence="1" id="KW-0472">Membrane</keyword>
<dbReference type="EMBL" id="FOUI01000027">
    <property type="protein sequence ID" value="SFM90287.1"/>
    <property type="molecule type" value="Genomic_DNA"/>
</dbReference>
<feature type="transmembrane region" description="Helical" evidence="1">
    <location>
        <begin position="33"/>
        <end position="57"/>
    </location>
</feature>
<sequence length="73" mass="7447">MEQGVLFAAVILNDGLVDPLTQGVIVVASLKLAVFVVFAEPVLGVVAVVALLLAAFVQDVAGAVEYQCPGNPP</sequence>
<dbReference type="AlphaFoldDB" id="A0A1I4UMQ7"/>
<accession>A0A1I4UMQ7</accession>
<protein>
    <submittedName>
        <fullName evidence="2">Uncharacterized protein</fullName>
    </submittedName>
</protein>
<proteinExistence type="predicted"/>
<gene>
    <name evidence="2" type="ORF">SAMN05216217_1274</name>
</gene>
<keyword evidence="1" id="KW-1133">Transmembrane helix</keyword>
<dbReference type="Proteomes" id="UP000243629">
    <property type="component" value="Unassembled WGS sequence"/>
</dbReference>
<reference evidence="3" key="1">
    <citation type="submission" date="2016-10" db="EMBL/GenBank/DDBJ databases">
        <authorList>
            <person name="Varghese N."/>
            <person name="Submissions S."/>
        </authorList>
    </citation>
    <scope>NUCLEOTIDE SEQUENCE [LARGE SCALE GENOMIC DNA]</scope>
    <source>
        <strain evidence="3">DSM 24213</strain>
    </source>
</reference>
<evidence type="ECO:0000313" key="2">
    <source>
        <dbReference type="EMBL" id="SFM90287.1"/>
    </source>
</evidence>
<keyword evidence="3" id="KW-1185">Reference proteome</keyword>
<evidence type="ECO:0000256" key="1">
    <source>
        <dbReference type="SAM" id="Phobius"/>
    </source>
</evidence>
<dbReference type="STRING" id="1720063.SAMN05216217_1274"/>